<proteinExistence type="predicted"/>
<name>A0A220MKL5_9BACL</name>
<dbReference type="Proteomes" id="UP000197781">
    <property type="component" value="Chromosome"/>
</dbReference>
<dbReference type="InterPro" id="IPR008993">
    <property type="entry name" value="TIMP-like_OB-fold"/>
</dbReference>
<dbReference type="EMBL" id="CP018145">
    <property type="protein sequence ID" value="ASJ55561.1"/>
    <property type="molecule type" value="Genomic_DNA"/>
</dbReference>
<organism evidence="2 3">
    <name type="scientific">Brevibacillus formosus</name>
    <dbReference type="NCBI Taxonomy" id="54913"/>
    <lineage>
        <taxon>Bacteria</taxon>
        <taxon>Bacillati</taxon>
        <taxon>Bacillota</taxon>
        <taxon>Bacilli</taxon>
        <taxon>Bacillales</taxon>
        <taxon>Paenibacillaceae</taxon>
        <taxon>Brevibacillus</taxon>
    </lineage>
</organism>
<keyword evidence="1" id="KW-0472">Membrane</keyword>
<dbReference type="Gene3D" id="2.40.50.120">
    <property type="match status" value="1"/>
</dbReference>
<evidence type="ECO:0000256" key="1">
    <source>
        <dbReference type="SAM" id="Phobius"/>
    </source>
</evidence>
<dbReference type="SUPFAM" id="SSF50242">
    <property type="entry name" value="TIMP-like"/>
    <property type="match status" value="1"/>
</dbReference>
<dbReference type="AlphaFoldDB" id="A0A220MKL5"/>
<dbReference type="PROSITE" id="PS51257">
    <property type="entry name" value="PROKAR_LIPOPROTEIN"/>
    <property type="match status" value="1"/>
</dbReference>
<evidence type="ECO:0000313" key="3">
    <source>
        <dbReference type="Proteomes" id="UP000197781"/>
    </source>
</evidence>
<sequence length="194" mass="21802">MMIFRDVQVILTVFSVVLLFTFFIQPFPALACSCARPPDPLTAKDQSAAVFTGKVLQVNERTDWLRWLPYWDKPEPGGFDVIFEVQSTWKGVDQTQVQIVTSGLGGACGIPFQPGQEYLVYASYWELNELETNICTRTAIKSDAGEDLLALGPGAMPISSANLVWNDYVFTGTVVIISVGILFYLFWFQTKRRR</sequence>
<keyword evidence="1" id="KW-1133">Transmembrane helix</keyword>
<dbReference type="KEGG" id="bfm:BP422_19625"/>
<feature type="transmembrane region" description="Helical" evidence="1">
    <location>
        <begin position="168"/>
        <end position="188"/>
    </location>
</feature>
<gene>
    <name evidence="2" type="ORF">BP422_19625</name>
</gene>
<protein>
    <submittedName>
        <fullName evidence="2">Uncharacterized protein</fullName>
    </submittedName>
</protein>
<accession>A0A220MKL5</accession>
<evidence type="ECO:0000313" key="2">
    <source>
        <dbReference type="EMBL" id="ASJ55561.1"/>
    </source>
</evidence>
<reference evidence="2 3" key="1">
    <citation type="submission" date="2016-11" db="EMBL/GenBank/DDBJ databases">
        <authorList>
            <person name="Jaros S."/>
            <person name="Januszkiewicz K."/>
            <person name="Wedrychowicz H."/>
        </authorList>
    </citation>
    <scope>NUCLEOTIDE SEQUENCE [LARGE SCALE GENOMIC DNA]</scope>
    <source>
        <strain evidence="2 3">NF2</strain>
    </source>
</reference>
<keyword evidence="1" id="KW-0812">Transmembrane</keyword>